<evidence type="ECO:0000313" key="1">
    <source>
        <dbReference type="EMBL" id="KAJ0075627.1"/>
    </source>
</evidence>
<protein>
    <submittedName>
        <fullName evidence="1">Uncharacterized protein</fullName>
    </submittedName>
</protein>
<evidence type="ECO:0000313" key="2">
    <source>
        <dbReference type="Proteomes" id="UP001164250"/>
    </source>
</evidence>
<dbReference type="Proteomes" id="UP001164250">
    <property type="component" value="Chromosome 15"/>
</dbReference>
<accession>A0ACC0ZSA1</accession>
<comment type="caution">
    <text evidence="1">The sequence shown here is derived from an EMBL/GenBank/DDBJ whole genome shotgun (WGS) entry which is preliminary data.</text>
</comment>
<sequence>MGRFYARPLLAQAMENCNFVALVDPWLIEYNSGGMDQMVACATTSIRHAAEHHPRMSQIVQALEGNMSLDDLNSGIPPRQSSEYGGSKQEMEGIKWNKSVDVRTSEHCSENWTGRFDCSTLIPFFPVSLHNPELSVDPFSEFFTSSRQFTLRSASLQLAHSMDSNMLGTNLVEEQKSKMSPS</sequence>
<keyword evidence="2" id="KW-1185">Reference proteome</keyword>
<proteinExistence type="predicted"/>
<reference evidence="2" key="1">
    <citation type="journal article" date="2023" name="G3 (Bethesda)">
        <title>Genome assembly and association tests identify interacting loci associated with vigor, precocity, and sex in interspecific pistachio rootstocks.</title>
        <authorList>
            <person name="Palmer W."/>
            <person name="Jacygrad E."/>
            <person name="Sagayaradj S."/>
            <person name="Cavanaugh K."/>
            <person name="Han R."/>
            <person name="Bertier L."/>
            <person name="Beede B."/>
            <person name="Kafkas S."/>
            <person name="Golino D."/>
            <person name="Preece J."/>
            <person name="Michelmore R."/>
        </authorList>
    </citation>
    <scope>NUCLEOTIDE SEQUENCE [LARGE SCALE GENOMIC DNA]</scope>
</reference>
<dbReference type="EMBL" id="CM047910">
    <property type="protein sequence ID" value="KAJ0075627.1"/>
    <property type="molecule type" value="Genomic_DNA"/>
</dbReference>
<organism evidence="1 2">
    <name type="scientific">Pistacia atlantica</name>
    <dbReference type="NCBI Taxonomy" id="434234"/>
    <lineage>
        <taxon>Eukaryota</taxon>
        <taxon>Viridiplantae</taxon>
        <taxon>Streptophyta</taxon>
        <taxon>Embryophyta</taxon>
        <taxon>Tracheophyta</taxon>
        <taxon>Spermatophyta</taxon>
        <taxon>Magnoliopsida</taxon>
        <taxon>eudicotyledons</taxon>
        <taxon>Gunneridae</taxon>
        <taxon>Pentapetalae</taxon>
        <taxon>rosids</taxon>
        <taxon>malvids</taxon>
        <taxon>Sapindales</taxon>
        <taxon>Anacardiaceae</taxon>
        <taxon>Pistacia</taxon>
    </lineage>
</organism>
<name>A0ACC0ZSA1_9ROSI</name>
<gene>
    <name evidence="1" type="ORF">Patl1_34209</name>
</gene>